<keyword evidence="4" id="KW-1185">Reference proteome</keyword>
<dbReference type="Pfam" id="PF13335">
    <property type="entry name" value="Mg_chelatase_C"/>
    <property type="match status" value="1"/>
</dbReference>
<protein>
    <submittedName>
        <fullName evidence="3">YifB family Mg chelatase-like AAA ATPase</fullName>
    </submittedName>
</protein>
<evidence type="ECO:0000313" key="3">
    <source>
        <dbReference type="EMBL" id="QSO49554.1"/>
    </source>
</evidence>
<dbReference type="SUPFAM" id="SSF52540">
    <property type="entry name" value="P-loop containing nucleoside triphosphate hydrolases"/>
    <property type="match status" value="1"/>
</dbReference>
<feature type="domain" description="Mg chelatase-related protein C-terminal" evidence="2">
    <location>
        <begin position="411"/>
        <end position="494"/>
    </location>
</feature>
<dbReference type="InterPro" id="IPR027417">
    <property type="entry name" value="P-loop_NTPase"/>
</dbReference>
<dbReference type="PANTHER" id="PTHR32039:SF7">
    <property type="entry name" value="COMPETENCE PROTEIN COMM"/>
    <property type="match status" value="1"/>
</dbReference>
<dbReference type="Gene3D" id="3.40.50.300">
    <property type="entry name" value="P-loop containing nucleotide triphosphate hydrolases"/>
    <property type="match status" value="1"/>
</dbReference>
<sequence length="504" mass="54186">MVGVSYGVVLEGIVATVVRVEADVSQGLPQFSIVGLPDSAVSESRLRIRAAIRNSGLPFPNSRITINLSPASLKKRGAGLDLAIAIAILNATGAIPETNLMGCGFSAELGLSGQLVPVPGIMNLALSLHSRGLNRFFIAADELEHCLPIPGFTWIALPTLAEVAKWLTSPKPKRMVQPVWPNPQAIDETTDISVDMADVEGLETVKRGLLIAACGKHHTLLIGPPGCGKTMLAERFATILPHLSSEEALEVYALYQACGTPRPLTIRPPLRAPHHSLTTAGLIGGGAPPMPGEATLAHQGVLVLDELLEFGRQTLDSLREPLTTRQIRITRSSHTSVFPASFILIGTLNPCLCGQLGSGTCTCLPTEVRRYWSRVSGPFFDRMELVITISKRELSGIHKYAPHQLARNKAETSEDMREKVASGRRALGERLKGLKGIQSDVHRTTSALLESTERRLSLSRRAAASALSVARTISVLEGADTVLPEHLAEALAMRISRPWDMSTP</sequence>
<name>A0A9X7W2R3_9BACL</name>
<gene>
    <name evidence="3" type="ORF">JZ786_12040</name>
</gene>
<proteinExistence type="predicted"/>
<dbReference type="Proteomes" id="UP000663505">
    <property type="component" value="Chromosome"/>
</dbReference>
<organism evidence="3 4">
    <name type="scientific">Alicyclobacillus mengziensis</name>
    <dbReference type="NCBI Taxonomy" id="2931921"/>
    <lineage>
        <taxon>Bacteria</taxon>
        <taxon>Bacillati</taxon>
        <taxon>Bacillota</taxon>
        <taxon>Bacilli</taxon>
        <taxon>Bacillales</taxon>
        <taxon>Alicyclobacillaceae</taxon>
        <taxon>Alicyclobacillus</taxon>
    </lineage>
</organism>
<evidence type="ECO:0000313" key="4">
    <source>
        <dbReference type="Proteomes" id="UP000663505"/>
    </source>
</evidence>
<dbReference type="Pfam" id="PF01078">
    <property type="entry name" value="Mg_chelatase"/>
    <property type="match status" value="1"/>
</dbReference>
<dbReference type="Gene3D" id="3.30.230.10">
    <property type="match status" value="1"/>
</dbReference>
<dbReference type="AlphaFoldDB" id="A0A9X7W2R3"/>
<dbReference type="SUPFAM" id="SSF54211">
    <property type="entry name" value="Ribosomal protein S5 domain 2-like"/>
    <property type="match status" value="1"/>
</dbReference>
<dbReference type="InterPro" id="IPR000523">
    <property type="entry name" value="Mg_chelatse_chII-like_cat_dom"/>
</dbReference>
<dbReference type="InterPro" id="IPR004482">
    <property type="entry name" value="Mg_chelat-rel"/>
</dbReference>
<dbReference type="RefSeq" id="WP_206658863.1">
    <property type="nucleotide sequence ID" value="NZ_CP071182.1"/>
</dbReference>
<dbReference type="Pfam" id="PF13541">
    <property type="entry name" value="ChlI"/>
    <property type="match status" value="1"/>
</dbReference>
<dbReference type="InterPro" id="IPR045006">
    <property type="entry name" value="CHLI-like"/>
</dbReference>
<evidence type="ECO:0000259" key="2">
    <source>
        <dbReference type="Pfam" id="PF13335"/>
    </source>
</evidence>
<dbReference type="InterPro" id="IPR020568">
    <property type="entry name" value="Ribosomal_Su5_D2-typ_SF"/>
</dbReference>
<feature type="domain" description="Magnesium chelatase ChlI-like catalytic" evidence="1">
    <location>
        <begin position="195"/>
        <end position="393"/>
    </location>
</feature>
<reference evidence="3 4" key="1">
    <citation type="submission" date="2021-02" db="EMBL/GenBank/DDBJ databases">
        <title>Alicyclobacillus curvatus sp. nov. and Alicyclobacillus mengziensis sp. nov., two acidophilic bacteria isolated from acid mine drainage.</title>
        <authorList>
            <person name="Huang Y."/>
        </authorList>
    </citation>
    <scope>NUCLEOTIDE SEQUENCE [LARGE SCALE GENOMIC DNA]</scope>
    <source>
        <strain evidence="3 4">S30H14</strain>
    </source>
</reference>
<dbReference type="GO" id="GO:0005524">
    <property type="term" value="F:ATP binding"/>
    <property type="evidence" value="ECO:0007669"/>
    <property type="project" value="InterPro"/>
</dbReference>
<accession>A0A9X7W2R3</accession>
<dbReference type="InterPro" id="IPR025158">
    <property type="entry name" value="Mg_chelat-rel_C"/>
</dbReference>
<dbReference type="PANTHER" id="PTHR32039">
    <property type="entry name" value="MAGNESIUM-CHELATASE SUBUNIT CHLI"/>
    <property type="match status" value="1"/>
</dbReference>
<dbReference type="InterPro" id="IPR014721">
    <property type="entry name" value="Ribsml_uS5_D2-typ_fold_subgr"/>
</dbReference>
<evidence type="ECO:0000259" key="1">
    <source>
        <dbReference type="Pfam" id="PF01078"/>
    </source>
</evidence>
<dbReference type="NCBIfam" id="TIGR00368">
    <property type="entry name" value="YifB family Mg chelatase-like AAA ATPase"/>
    <property type="match status" value="1"/>
</dbReference>
<dbReference type="KEGG" id="afx:JZ786_12040"/>
<dbReference type="EMBL" id="CP071182">
    <property type="protein sequence ID" value="QSO49554.1"/>
    <property type="molecule type" value="Genomic_DNA"/>
</dbReference>